<evidence type="ECO:0000256" key="9">
    <source>
        <dbReference type="ARBA" id="ARBA00023034"/>
    </source>
</evidence>
<keyword evidence="11" id="KW-0325">Glycoprotein</keyword>
<proteinExistence type="inferred from homology"/>
<evidence type="ECO:0000256" key="10">
    <source>
        <dbReference type="ARBA" id="ARBA00023136"/>
    </source>
</evidence>
<keyword evidence="5 12" id="KW-0808">Transferase</keyword>
<gene>
    <name evidence="16" type="ORF">V5799_011551</name>
    <name evidence="17" type="ORF">V5799_023284</name>
</gene>
<evidence type="ECO:0000256" key="6">
    <source>
        <dbReference type="ARBA" id="ARBA00022692"/>
    </source>
</evidence>
<evidence type="ECO:0000256" key="1">
    <source>
        <dbReference type="ARBA" id="ARBA00004447"/>
    </source>
</evidence>
<evidence type="ECO:0000256" key="7">
    <source>
        <dbReference type="ARBA" id="ARBA00022968"/>
    </source>
</evidence>
<keyword evidence="9 12" id="KW-0333">Golgi apparatus</keyword>
<dbReference type="Proteomes" id="UP001321473">
    <property type="component" value="Unassembled WGS sequence"/>
</dbReference>
<feature type="region of interest" description="Disordered" evidence="13">
    <location>
        <begin position="349"/>
        <end position="374"/>
    </location>
</feature>
<keyword evidence="4 12" id="KW-0328">Glycosyltransferase</keyword>
<reference evidence="17" key="2">
    <citation type="submission" date="2023-03" db="EMBL/GenBank/DDBJ databases">
        <authorList>
            <person name="Thuy-Boun P."/>
        </authorList>
    </citation>
    <scope>NUCLEOTIDE SEQUENCE</scope>
    <source>
        <strain evidence="17">F_SG_1</strain>
        <tissue evidence="17">Salivary glands</tissue>
    </source>
</reference>
<reference evidence="17 18" key="1">
    <citation type="journal article" date="2023" name="Arcadia Sci">
        <title>De novo assembly of a long-read Amblyomma americanum tick genome.</title>
        <authorList>
            <person name="Chou S."/>
            <person name="Poskanzer K.E."/>
            <person name="Rollins M."/>
            <person name="Thuy-Boun P.S."/>
        </authorList>
    </citation>
    <scope>NUCLEOTIDE SEQUENCE [LARGE SCALE GENOMIC DNA]</scope>
    <source>
        <strain evidence="17">F_SG_1</strain>
        <tissue evidence="17">Salivary glands</tissue>
    </source>
</reference>
<evidence type="ECO:0000259" key="14">
    <source>
        <dbReference type="Pfam" id="PF00852"/>
    </source>
</evidence>
<sequence>MHENWSPWQIRGEDGSASHPRILLWSPPSLRQKGGNSPRTIHFETPRCPYTRKSDVCHVTRDRNLLSKSDAIAFDAYEVSSADLPPFRHPGQLWVFWTTGSPLGEPSQDVRRVAPLFNWTMALRQDADVVIPHQNWARRHRARYPSDLRSIVSKKTRTAVWVVSECETEKLNRDKDGVPASSHWQGTERFAKDLIGHFDVDVIPNCGIDLFSSRDESLDIFEDVYFFIFIMESSPCFEHAAEMMYECLKYNIVPVYFGTTSLKSSLPAYSFIDTPTLKSEENILKTLTVIQDSHDLYSSFLSQRRHFRITAAPHELCALCDALYVPPKKSRHSDFVSWWLARKTCAATASVPNPDSNSTEPNDNSGLNEPTQSP</sequence>
<dbReference type="EC" id="2.4.1.-" evidence="12"/>
<comment type="subcellular location">
    <subcellularLocation>
        <location evidence="1 12">Golgi apparatus</location>
        <location evidence="1 12">Golgi stack membrane</location>
        <topology evidence="1 12">Single-pass type II membrane protein</topology>
    </subcellularLocation>
</comment>
<feature type="domain" description="Fucosyltransferase C-terminal" evidence="14">
    <location>
        <begin position="153"/>
        <end position="334"/>
    </location>
</feature>
<dbReference type="InterPro" id="IPR055270">
    <property type="entry name" value="Glyco_tran_10_C"/>
</dbReference>
<dbReference type="GO" id="GO:0032580">
    <property type="term" value="C:Golgi cisterna membrane"/>
    <property type="evidence" value="ECO:0007669"/>
    <property type="project" value="UniProtKB-SubCell"/>
</dbReference>
<evidence type="ECO:0000256" key="11">
    <source>
        <dbReference type="ARBA" id="ARBA00023180"/>
    </source>
</evidence>
<name>A0AAQ4FID7_AMBAM</name>
<dbReference type="EMBL" id="JARKHS020002265">
    <property type="protein sequence ID" value="KAK8786940.1"/>
    <property type="molecule type" value="Genomic_DNA"/>
</dbReference>
<dbReference type="PANTHER" id="PTHR48438:SF1">
    <property type="entry name" value="ALPHA-(1,3)-FUCOSYLTRANSFERASE C-RELATED"/>
    <property type="match status" value="1"/>
</dbReference>
<accession>A0AAQ4FID7</accession>
<comment type="pathway">
    <text evidence="2">Protein modification; protein glycosylation.</text>
</comment>
<dbReference type="InterPro" id="IPR038577">
    <property type="entry name" value="GT10-like_C_sf"/>
</dbReference>
<dbReference type="EMBL" id="JARKHS020016078">
    <property type="protein sequence ID" value="KAK8773916.1"/>
    <property type="molecule type" value="Genomic_DNA"/>
</dbReference>
<keyword evidence="7" id="KW-0735">Signal-anchor</keyword>
<reference evidence="17" key="3">
    <citation type="submission" date="2024-02" db="EMBL/GenBank/DDBJ databases">
        <authorList>
            <person name="Mcdaniel E.A."/>
            <person name="Celebi F.M."/>
            <person name="Reiter T."/>
            <person name="Weiss E.C."/>
            <person name="Chou S."/>
        </authorList>
    </citation>
    <scope>NUCLEOTIDE SEQUENCE</scope>
    <source>
        <strain evidence="17">F_SG_1</strain>
        <tissue evidence="17">Salivary glands</tissue>
    </source>
</reference>
<comment type="caution">
    <text evidence="17">The sequence shown here is derived from an EMBL/GenBank/DDBJ whole genome shotgun (WGS) entry which is preliminary data.</text>
</comment>
<organism evidence="17 18">
    <name type="scientific">Amblyomma americanum</name>
    <name type="common">Lone star tick</name>
    <dbReference type="NCBI Taxonomy" id="6943"/>
    <lineage>
        <taxon>Eukaryota</taxon>
        <taxon>Metazoa</taxon>
        <taxon>Ecdysozoa</taxon>
        <taxon>Arthropoda</taxon>
        <taxon>Chelicerata</taxon>
        <taxon>Arachnida</taxon>
        <taxon>Acari</taxon>
        <taxon>Parasitiformes</taxon>
        <taxon>Ixodida</taxon>
        <taxon>Ixodoidea</taxon>
        <taxon>Ixodidae</taxon>
        <taxon>Amblyomminae</taxon>
        <taxon>Amblyomma</taxon>
    </lineage>
</organism>
<keyword evidence="18" id="KW-1185">Reference proteome</keyword>
<dbReference type="Pfam" id="PF17039">
    <property type="entry name" value="Glyco_tran_10_N"/>
    <property type="match status" value="1"/>
</dbReference>
<evidence type="ECO:0000256" key="5">
    <source>
        <dbReference type="ARBA" id="ARBA00022679"/>
    </source>
</evidence>
<evidence type="ECO:0000256" key="3">
    <source>
        <dbReference type="ARBA" id="ARBA00008919"/>
    </source>
</evidence>
<feature type="compositionally biased region" description="Polar residues" evidence="13">
    <location>
        <begin position="350"/>
        <end position="374"/>
    </location>
</feature>
<dbReference type="SUPFAM" id="SSF53756">
    <property type="entry name" value="UDP-Glycosyltransferase/glycogen phosphorylase"/>
    <property type="match status" value="1"/>
</dbReference>
<dbReference type="InterPro" id="IPR031481">
    <property type="entry name" value="Glyco_tran_10_N"/>
</dbReference>
<evidence type="ECO:0000256" key="2">
    <source>
        <dbReference type="ARBA" id="ARBA00004922"/>
    </source>
</evidence>
<dbReference type="PANTHER" id="PTHR48438">
    <property type="entry name" value="ALPHA-(1,3)-FUCOSYLTRANSFERASE C-RELATED"/>
    <property type="match status" value="1"/>
</dbReference>
<evidence type="ECO:0000256" key="4">
    <source>
        <dbReference type="ARBA" id="ARBA00022676"/>
    </source>
</evidence>
<keyword evidence="6 12" id="KW-0812">Transmembrane</keyword>
<keyword evidence="8" id="KW-1133">Transmembrane helix</keyword>
<evidence type="ECO:0000313" key="18">
    <source>
        <dbReference type="Proteomes" id="UP001321473"/>
    </source>
</evidence>
<dbReference type="InterPro" id="IPR001503">
    <property type="entry name" value="Glyco_trans_10"/>
</dbReference>
<comment type="similarity">
    <text evidence="3 12">Belongs to the glycosyltransferase 10 family.</text>
</comment>
<dbReference type="AlphaFoldDB" id="A0AAQ4FID7"/>
<dbReference type="GO" id="GO:0008417">
    <property type="term" value="F:fucosyltransferase activity"/>
    <property type="evidence" value="ECO:0007669"/>
    <property type="project" value="InterPro"/>
</dbReference>
<evidence type="ECO:0000256" key="8">
    <source>
        <dbReference type="ARBA" id="ARBA00022989"/>
    </source>
</evidence>
<dbReference type="Gene3D" id="3.40.50.11660">
    <property type="entry name" value="Glycosyl transferase family 10, C-terminal domain"/>
    <property type="match status" value="1"/>
</dbReference>
<evidence type="ECO:0000256" key="12">
    <source>
        <dbReference type="RuleBase" id="RU003832"/>
    </source>
</evidence>
<evidence type="ECO:0000259" key="15">
    <source>
        <dbReference type="Pfam" id="PF17039"/>
    </source>
</evidence>
<keyword evidence="10" id="KW-0472">Membrane</keyword>
<dbReference type="Pfam" id="PF00852">
    <property type="entry name" value="Glyco_transf_10"/>
    <property type="match status" value="1"/>
</dbReference>
<evidence type="ECO:0000313" key="17">
    <source>
        <dbReference type="EMBL" id="KAK8786940.1"/>
    </source>
</evidence>
<protein>
    <recommendedName>
        <fullName evidence="12">Fucosyltransferase</fullName>
        <ecNumber evidence="12">2.4.1.-</ecNumber>
    </recommendedName>
</protein>
<feature type="domain" description="Fucosyltransferase N-terminal" evidence="15">
    <location>
        <begin position="19"/>
        <end position="133"/>
    </location>
</feature>
<evidence type="ECO:0000313" key="16">
    <source>
        <dbReference type="EMBL" id="KAK8773916.1"/>
    </source>
</evidence>
<evidence type="ECO:0000256" key="13">
    <source>
        <dbReference type="SAM" id="MobiDB-lite"/>
    </source>
</evidence>